<feature type="coiled-coil region" evidence="8">
    <location>
        <begin position="481"/>
        <end position="508"/>
    </location>
</feature>
<keyword evidence="5 12" id="KW-0418">Kinase</keyword>
<feature type="transmembrane region" description="Helical" evidence="9">
    <location>
        <begin position="163"/>
        <end position="183"/>
    </location>
</feature>
<dbReference type="InterPro" id="IPR005467">
    <property type="entry name" value="His_kinase_dom"/>
</dbReference>
<dbReference type="PROSITE" id="PS50109">
    <property type="entry name" value="HIS_KIN"/>
    <property type="match status" value="1"/>
</dbReference>
<dbReference type="Proteomes" id="UP000184600">
    <property type="component" value="Unassembled WGS sequence"/>
</dbReference>
<dbReference type="EC" id="2.7.13.3" evidence="2"/>
<dbReference type="SMART" id="SM00448">
    <property type="entry name" value="REC"/>
    <property type="match status" value="1"/>
</dbReference>
<dbReference type="CDD" id="cd00082">
    <property type="entry name" value="HisKA"/>
    <property type="match status" value="1"/>
</dbReference>
<dbReference type="GO" id="GO:0016787">
    <property type="term" value="F:hydrolase activity"/>
    <property type="evidence" value="ECO:0007669"/>
    <property type="project" value="UniProtKB-KW"/>
</dbReference>
<keyword evidence="9" id="KW-0472">Membrane</keyword>
<keyword evidence="4 12" id="KW-0808">Transferase</keyword>
<evidence type="ECO:0000313" key="12">
    <source>
        <dbReference type="EMBL" id="SHO57249.1"/>
    </source>
</evidence>
<dbReference type="Gene3D" id="3.40.50.2300">
    <property type="match status" value="1"/>
</dbReference>
<accession>A0A1M7YX40</accession>
<name>A0A1M7YX40_9VIBR</name>
<dbReference type="CDD" id="cd17546">
    <property type="entry name" value="REC_hyHK_CKI1_RcsC-like"/>
    <property type="match status" value="1"/>
</dbReference>
<dbReference type="STRING" id="1117707.VQ7734_03018"/>
<feature type="transmembrane region" description="Helical" evidence="9">
    <location>
        <begin position="20"/>
        <end position="40"/>
    </location>
</feature>
<feature type="transmembrane region" description="Helical" evidence="9">
    <location>
        <begin position="231"/>
        <end position="249"/>
    </location>
</feature>
<feature type="modified residue" description="4-aspartylphosphate" evidence="7">
    <location>
        <position position="770"/>
    </location>
</feature>
<dbReference type="InterPro" id="IPR003594">
    <property type="entry name" value="HATPase_dom"/>
</dbReference>
<keyword evidence="13" id="KW-1185">Reference proteome</keyword>
<dbReference type="SUPFAM" id="SSF52172">
    <property type="entry name" value="CheY-like"/>
    <property type="match status" value="1"/>
</dbReference>
<dbReference type="InterPro" id="IPR003661">
    <property type="entry name" value="HisK_dim/P_dom"/>
</dbReference>
<feature type="transmembrane region" description="Helical" evidence="9">
    <location>
        <begin position="203"/>
        <end position="225"/>
    </location>
</feature>
<feature type="domain" description="Histidine kinase" evidence="10">
    <location>
        <begin position="472"/>
        <end position="687"/>
    </location>
</feature>
<evidence type="ECO:0000256" key="1">
    <source>
        <dbReference type="ARBA" id="ARBA00000085"/>
    </source>
</evidence>
<dbReference type="GO" id="GO:0000155">
    <property type="term" value="F:phosphorelay sensor kinase activity"/>
    <property type="evidence" value="ECO:0007669"/>
    <property type="project" value="InterPro"/>
</dbReference>
<keyword evidence="6" id="KW-0378">Hydrolase</keyword>
<proteinExistence type="predicted"/>
<dbReference type="PRINTS" id="PR00344">
    <property type="entry name" value="BCTRLSENSOR"/>
</dbReference>
<dbReference type="AlphaFoldDB" id="A0A1M7YX40"/>
<dbReference type="PANTHER" id="PTHR43047">
    <property type="entry name" value="TWO-COMPONENT HISTIDINE PROTEIN KINASE"/>
    <property type="match status" value="1"/>
</dbReference>
<evidence type="ECO:0000259" key="10">
    <source>
        <dbReference type="PROSITE" id="PS50109"/>
    </source>
</evidence>
<dbReference type="Pfam" id="PF00072">
    <property type="entry name" value="Response_reg"/>
    <property type="match status" value="1"/>
</dbReference>
<dbReference type="SMART" id="SM00387">
    <property type="entry name" value="HATPase_c"/>
    <property type="match status" value="1"/>
</dbReference>
<dbReference type="InterPro" id="IPR036097">
    <property type="entry name" value="HisK_dim/P_sf"/>
</dbReference>
<dbReference type="InterPro" id="IPR036890">
    <property type="entry name" value="HATPase_C_sf"/>
</dbReference>
<organism evidence="12 13">
    <name type="scientific">Vibrio quintilis</name>
    <dbReference type="NCBI Taxonomy" id="1117707"/>
    <lineage>
        <taxon>Bacteria</taxon>
        <taxon>Pseudomonadati</taxon>
        <taxon>Pseudomonadota</taxon>
        <taxon>Gammaproteobacteria</taxon>
        <taxon>Vibrionales</taxon>
        <taxon>Vibrionaceae</taxon>
        <taxon>Vibrio</taxon>
    </lineage>
</organism>
<evidence type="ECO:0000313" key="13">
    <source>
        <dbReference type="Proteomes" id="UP000184600"/>
    </source>
</evidence>
<evidence type="ECO:0000256" key="5">
    <source>
        <dbReference type="ARBA" id="ARBA00022777"/>
    </source>
</evidence>
<evidence type="ECO:0000256" key="6">
    <source>
        <dbReference type="ARBA" id="ARBA00022801"/>
    </source>
</evidence>
<dbReference type="Pfam" id="PF02518">
    <property type="entry name" value="HATPase_c"/>
    <property type="match status" value="1"/>
</dbReference>
<keyword evidence="9" id="KW-1133">Transmembrane helix</keyword>
<evidence type="ECO:0000256" key="8">
    <source>
        <dbReference type="SAM" id="Coils"/>
    </source>
</evidence>
<reference evidence="13" key="1">
    <citation type="submission" date="2016-12" db="EMBL/GenBank/DDBJ databases">
        <authorList>
            <person name="Rodrigo-Torres L."/>
            <person name="Arahal R.D."/>
            <person name="Lucena T."/>
        </authorList>
    </citation>
    <scope>NUCLEOTIDE SEQUENCE [LARGE SCALE GENOMIC DNA]</scope>
</reference>
<dbReference type="PANTHER" id="PTHR43047:SF62">
    <property type="entry name" value="SENSOR HISTIDINE KINASE DPIB"/>
    <property type="match status" value="1"/>
</dbReference>
<dbReference type="GO" id="GO:0005886">
    <property type="term" value="C:plasma membrane"/>
    <property type="evidence" value="ECO:0007669"/>
    <property type="project" value="TreeGrafter"/>
</dbReference>
<keyword evidence="3 7" id="KW-0597">Phosphoprotein</keyword>
<gene>
    <name evidence="12" type="primary">luxN</name>
    <name evidence="12" type="ORF">VQ7734_03018</name>
</gene>
<evidence type="ECO:0000256" key="4">
    <source>
        <dbReference type="ARBA" id="ARBA00022679"/>
    </source>
</evidence>
<feature type="transmembrane region" description="Helical" evidence="9">
    <location>
        <begin position="52"/>
        <end position="72"/>
    </location>
</feature>
<keyword evidence="9" id="KW-0812">Transmembrane</keyword>
<dbReference type="PROSITE" id="PS50110">
    <property type="entry name" value="RESPONSE_REGULATORY"/>
    <property type="match status" value="1"/>
</dbReference>
<evidence type="ECO:0000256" key="2">
    <source>
        <dbReference type="ARBA" id="ARBA00012438"/>
    </source>
</evidence>
<feature type="transmembrane region" description="Helical" evidence="9">
    <location>
        <begin position="121"/>
        <end position="143"/>
    </location>
</feature>
<feature type="domain" description="Response regulatory" evidence="11">
    <location>
        <begin position="721"/>
        <end position="834"/>
    </location>
</feature>
<dbReference type="GO" id="GO:0009927">
    <property type="term" value="F:histidine phosphotransfer kinase activity"/>
    <property type="evidence" value="ECO:0007669"/>
    <property type="project" value="TreeGrafter"/>
</dbReference>
<dbReference type="SUPFAM" id="SSF47384">
    <property type="entry name" value="Homodimeric domain of signal transducing histidine kinase"/>
    <property type="match status" value="1"/>
</dbReference>
<evidence type="ECO:0000256" key="3">
    <source>
        <dbReference type="ARBA" id="ARBA00022553"/>
    </source>
</evidence>
<sequence length="849" mass="96589">MRQNEIINIYNAIFGYPKTVLLLIVSVSVLSWIVFFLYKLKAQKVDLSHSHYKYYISYSIGILFWVLSNAYFSSGLLTLFSERIAINMALIANISAFISCASTFLYSYALRKNYLQEEISAWVYAFIFFLTIFTVGINITPGLTIKGVDIVGPGNFSLQFGEVIAPFFIIFISLVPLAFINLLRLRRMTNINLLHRAKINYVVSGMCIFIVSATIIQVGVTTILGDFSLTWIPPTLSISEMFFMGYGLITSRFYSSRYMLYLLLANLITGFVLYLPLLTVVEIDNHHFNLIVFYVLLTGFLWKTVSTQIKPYISLLFYGSHQTPSEKINGLIDEFKHSPHDALEKLAQLLNVPENRIQLVKKSPDDELFDTYFSKHKDVLILEELLDKINTTKGKETLDRLHKKMNQTDAAFIMPMFNSSDTVSHLLISTHKNNGKLFSAEELTALKRVFREAQFYINADLQLKQAQSLAHSIAHEMRNPLTQLQLHFEKLQIKVEENKQDKDILEEISHGKATIERGKQLINMILREVSHSSLAQESMSVSSVNRLLLQAINQFGFESDAIKSRVNLRTDTDFSVRANDTLFNFVVFNLLRNAIYYFDAYPASTIEISTHLNPQNNTLIFRDTGPGIPDHVQKQIFEDFYSYHKHGGSGLGLSYCKRVMNSFGGTIECHSQYGKFTEFHLIFPSLSLEPLPAGAEQTGPEKDTRPENQLLSYQHNAKDKTILVVDDNKMQRTLVQLFLQQLGYQIMHADNGKAALDLFRNNAVDLVIMDIQMPVMNGFEATTKIKDISPETPVIALSGESGDKELQLIHELMDGRLTKPTSKSELQTMLKQCFINHQQQAEATCEIHA</sequence>
<dbReference type="SUPFAM" id="SSF55874">
    <property type="entry name" value="ATPase domain of HSP90 chaperone/DNA topoisomerase II/histidine kinase"/>
    <property type="match status" value="1"/>
</dbReference>
<comment type="catalytic activity">
    <reaction evidence="1">
        <text>ATP + protein L-histidine = ADP + protein N-phospho-L-histidine.</text>
        <dbReference type="EC" id="2.7.13.3"/>
    </reaction>
</comment>
<keyword evidence="8" id="KW-0175">Coiled coil</keyword>
<evidence type="ECO:0000259" key="11">
    <source>
        <dbReference type="PROSITE" id="PS50110"/>
    </source>
</evidence>
<protein>
    <recommendedName>
        <fullName evidence="2">histidine kinase</fullName>
        <ecNumber evidence="2">2.7.13.3</ecNumber>
    </recommendedName>
</protein>
<dbReference type="InterPro" id="IPR001789">
    <property type="entry name" value="Sig_transdc_resp-reg_receiver"/>
</dbReference>
<dbReference type="CDD" id="cd00075">
    <property type="entry name" value="HATPase"/>
    <property type="match status" value="1"/>
</dbReference>
<evidence type="ECO:0000256" key="9">
    <source>
        <dbReference type="SAM" id="Phobius"/>
    </source>
</evidence>
<dbReference type="EMBL" id="FRFG01000036">
    <property type="protein sequence ID" value="SHO57249.1"/>
    <property type="molecule type" value="Genomic_DNA"/>
</dbReference>
<feature type="transmembrane region" description="Helical" evidence="9">
    <location>
        <begin position="261"/>
        <end position="281"/>
    </location>
</feature>
<dbReference type="InterPro" id="IPR011006">
    <property type="entry name" value="CheY-like_superfamily"/>
</dbReference>
<dbReference type="InterPro" id="IPR004358">
    <property type="entry name" value="Sig_transdc_His_kin-like_C"/>
</dbReference>
<feature type="transmembrane region" description="Helical" evidence="9">
    <location>
        <begin position="84"/>
        <end position="109"/>
    </location>
</feature>
<dbReference type="Gene3D" id="1.10.287.130">
    <property type="match status" value="1"/>
</dbReference>
<evidence type="ECO:0000256" key="7">
    <source>
        <dbReference type="PROSITE-ProRule" id="PRU00169"/>
    </source>
</evidence>
<dbReference type="Gene3D" id="3.30.565.10">
    <property type="entry name" value="Histidine kinase-like ATPase, C-terminal domain"/>
    <property type="match status" value="1"/>
</dbReference>